<dbReference type="GO" id="GO:0006529">
    <property type="term" value="P:asparagine biosynthetic process"/>
    <property type="evidence" value="ECO:0007669"/>
    <property type="project" value="InterPro"/>
</dbReference>
<keyword evidence="6" id="KW-1185">Reference proteome</keyword>
<dbReference type="Gene3D" id="3.40.50.620">
    <property type="entry name" value="HUPs"/>
    <property type="match status" value="1"/>
</dbReference>
<dbReference type="OrthoDB" id="8692at2157"/>
<feature type="compositionally biased region" description="Basic and acidic residues" evidence="3">
    <location>
        <begin position="114"/>
        <end position="123"/>
    </location>
</feature>
<dbReference type="InterPro" id="IPR050795">
    <property type="entry name" value="Asn_Synthetase"/>
</dbReference>
<dbReference type="PANTHER" id="PTHR11772:SF2">
    <property type="entry name" value="ASPARAGINE SYNTHETASE [GLUTAMINE-HYDROLYZING]"/>
    <property type="match status" value="1"/>
</dbReference>
<keyword evidence="2" id="KW-0067">ATP-binding</keyword>
<dbReference type="EMBL" id="CP073695">
    <property type="protein sequence ID" value="QUO47410.1"/>
    <property type="molecule type" value="Genomic_DNA"/>
</dbReference>
<feature type="region of interest" description="Disordered" evidence="3">
    <location>
        <begin position="20"/>
        <end position="123"/>
    </location>
</feature>
<sequence>MTPQPTELRGASADRVRVALRDGDPLPGGLGFAGLLADPPDRDSPGHDPPSREGPVLVRDVLGRQPLFVEREALDPESPSDPTAPDAWSFDRGALDDPEPVPAGSVVSASGTERVWRLPDTEPTTDREVALSAVDDAVSAALDDLAATSRPVDAVDDEPSDGGLAVAFSGGVDSGLVAAAVPEAPCYVAGFEGSHDVAAARDAASAMERDLRVVEITHEDLRRAVRAVAAATGRRNPMDVAIAVPLYLTAEAAAADGFGRLAIGQGADELFGGYSKVVDPADDPRVDADTVRGARTETVRTLPDQLERDVLALRAAGVEPVTPLLDDRVVAAALALPDDLLVDGDERKVALRRVAAGRVPESVHAADKKAVQYGTYVSRELDRLARRAGYKRRMDDHVGKYVEALCSDEKPAGEGRS</sequence>
<keyword evidence="1" id="KW-0547">Nucleotide-binding</keyword>
<feature type="domain" description="Asparagine synthetase" evidence="4">
    <location>
        <begin position="160"/>
        <end position="277"/>
    </location>
</feature>
<dbReference type="AlphaFoldDB" id="A0A8T8LKT5"/>
<dbReference type="Proteomes" id="UP000679341">
    <property type="component" value="Chromosome"/>
</dbReference>
<evidence type="ECO:0000313" key="6">
    <source>
        <dbReference type="Proteomes" id="UP000679341"/>
    </source>
</evidence>
<dbReference type="KEGG" id="hss:J7656_12655"/>
<dbReference type="RefSeq" id="WP_211553469.1">
    <property type="nucleotide sequence ID" value="NZ_CP073695.1"/>
</dbReference>
<protein>
    <submittedName>
        <fullName evidence="5">Asparagine synthetase B</fullName>
    </submittedName>
</protein>
<dbReference type="GO" id="GO:0004066">
    <property type="term" value="F:asparagine synthase (glutamine-hydrolyzing) activity"/>
    <property type="evidence" value="ECO:0007669"/>
    <property type="project" value="InterPro"/>
</dbReference>
<dbReference type="Pfam" id="PF00733">
    <property type="entry name" value="Asn_synthase"/>
    <property type="match status" value="2"/>
</dbReference>
<evidence type="ECO:0000256" key="1">
    <source>
        <dbReference type="ARBA" id="ARBA00022741"/>
    </source>
</evidence>
<evidence type="ECO:0000256" key="2">
    <source>
        <dbReference type="ARBA" id="ARBA00022840"/>
    </source>
</evidence>
<gene>
    <name evidence="5" type="ORF">J7656_12655</name>
</gene>
<accession>A0A8T8LKT5</accession>
<dbReference type="InterPro" id="IPR014729">
    <property type="entry name" value="Rossmann-like_a/b/a_fold"/>
</dbReference>
<name>A0A8T8LKT5_9EURY</name>
<evidence type="ECO:0000259" key="4">
    <source>
        <dbReference type="Pfam" id="PF00733"/>
    </source>
</evidence>
<evidence type="ECO:0000313" key="5">
    <source>
        <dbReference type="EMBL" id="QUO47410.1"/>
    </source>
</evidence>
<dbReference type="GO" id="GO:0005829">
    <property type="term" value="C:cytosol"/>
    <property type="evidence" value="ECO:0007669"/>
    <property type="project" value="TreeGrafter"/>
</dbReference>
<feature type="domain" description="Asparagine synthetase" evidence="4">
    <location>
        <begin position="297"/>
        <end position="388"/>
    </location>
</feature>
<feature type="compositionally biased region" description="Basic and acidic residues" evidence="3">
    <location>
        <begin position="39"/>
        <end position="51"/>
    </location>
</feature>
<evidence type="ECO:0000256" key="3">
    <source>
        <dbReference type="SAM" id="MobiDB-lite"/>
    </source>
</evidence>
<dbReference type="GeneID" id="64828405"/>
<organism evidence="5 6">
    <name type="scientific">Halorubrum ruber</name>
    <dbReference type="NCBI Taxonomy" id="2982524"/>
    <lineage>
        <taxon>Archaea</taxon>
        <taxon>Methanobacteriati</taxon>
        <taxon>Methanobacteriota</taxon>
        <taxon>Stenosarchaea group</taxon>
        <taxon>Halobacteria</taxon>
        <taxon>Halobacteriales</taxon>
        <taxon>Haloferacaceae</taxon>
        <taxon>Halorubrum</taxon>
    </lineage>
</organism>
<proteinExistence type="predicted"/>
<dbReference type="SUPFAM" id="SSF52402">
    <property type="entry name" value="Adenine nucleotide alpha hydrolases-like"/>
    <property type="match status" value="1"/>
</dbReference>
<dbReference type="GO" id="GO:0005524">
    <property type="term" value="F:ATP binding"/>
    <property type="evidence" value="ECO:0007669"/>
    <property type="project" value="UniProtKB-KW"/>
</dbReference>
<dbReference type="PANTHER" id="PTHR11772">
    <property type="entry name" value="ASPARAGINE SYNTHETASE"/>
    <property type="match status" value="1"/>
</dbReference>
<reference evidence="5 6" key="1">
    <citation type="submission" date="2021-03" db="EMBL/GenBank/DDBJ databases">
        <title>Halorubrum sodomense MBLA0099, Whole genome shotgun sequencing.</title>
        <authorList>
            <person name="Seo M.-J."/>
            <person name="Cho E.-S."/>
            <person name="Hwang C.Y."/>
        </authorList>
    </citation>
    <scope>NUCLEOTIDE SEQUENCE [LARGE SCALE GENOMIC DNA]</scope>
    <source>
        <strain evidence="5 6">MBLA0099</strain>
    </source>
</reference>
<dbReference type="CDD" id="cd01991">
    <property type="entry name" value="Asn_synthase_B_C"/>
    <property type="match status" value="1"/>
</dbReference>
<dbReference type="InterPro" id="IPR001962">
    <property type="entry name" value="Asn_synthase"/>
</dbReference>